<proteinExistence type="predicted"/>
<dbReference type="EMBL" id="BK014884">
    <property type="protein sequence ID" value="DAD80472.1"/>
    <property type="molecule type" value="Genomic_DNA"/>
</dbReference>
<protein>
    <submittedName>
        <fullName evidence="1">Uncharacterized protein</fullName>
    </submittedName>
</protein>
<evidence type="ECO:0000313" key="1">
    <source>
        <dbReference type="EMBL" id="DAD80472.1"/>
    </source>
</evidence>
<organism evidence="1">
    <name type="scientific">Siphoviridae sp. ctYh54</name>
    <dbReference type="NCBI Taxonomy" id="2826379"/>
    <lineage>
        <taxon>Viruses</taxon>
        <taxon>Duplodnaviria</taxon>
        <taxon>Heunggongvirae</taxon>
        <taxon>Uroviricota</taxon>
        <taxon>Caudoviricetes</taxon>
    </lineage>
</organism>
<name>A0A8S5ME72_9CAUD</name>
<reference evidence="1" key="1">
    <citation type="journal article" date="2021" name="Proc. Natl. Acad. Sci. U.S.A.">
        <title>A Catalog of Tens of Thousands of Viruses from Human Metagenomes Reveals Hidden Associations with Chronic Diseases.</title>
        <authorList>
            <person name="Tisza M.J."/>
            <person name="Buck C.B."/>
        </authorList>
    </citation>
    <scope>NUCLEOTIDE SEQUENCE</scope>
    <source>
        <strain evidence="1">CtYh54</strain>
    </source>
</reference>
<sequence>MTELKPKFLRLSKLALIEFSLNHPGCKVVAKLMEAMEDIPEESIVAAYEQYGNLYAPIDEYICYKFTNGRNDFKKPKWLIE</sequence>
<accession>A0A8S5ME72</accession>